<feature type="domain" description="RING-type" evidence="8">
    <location>
        <begin position="6"/>
        <end position="52"/>
    </location>
</feature>
<dbReference type="PANTHER" id="PTHR22663">
    <property type="entry name" value="RING FINGER PROTEIN NARYA-RELATED"/>
    <property type="match status" value="1"/>
</dbReference>
<protein>
    <recommendedName>
        <fullName evidence="8">RING-type domain-containing protein</fullName>
    </recommendedName>
</protein>
<evidence type="ECO:0000256" key="2">
    <source>
        <dbReference type="ARBA" id="ARBA00022771"/>
    </source>
</evidence>
<keyword evidence="10" id="KW-1185">Reference proteome</keyword>
<gene>
    <name evidence="9" type="ORF">Fcan01_15074</name>
</gene>
<feature type="region of interest" description="Disordered" evidence="7">
    <location>
        <begin position="232"/>
        <end position="257"/>
    </location>
</feature>
<dbReference type="GO" id="GO:0008270">
    <property type="term" value="F:zinc ion binding"/>
    <property type="evidence" value="ECO:0007669"/>
    <property type="project" value="UniProtKB-KW"/>
</dbReference>
<dbReference type="InterPro" id="IPR001841">
    <property type="entry name" value="Znf_RING"/>
</dbReference>
<dbReference type="GO" id="GO:0007129">
    <property type="term" value="P:homologous chromosome pairing at meiosis"/>
    <property type="evidence" value="ECO:0007669"/>
    <property type="project" value="TreeGrafter"/>
</dbReference>
<dbReference type="PROSITE" id="PS50089">
    <property type="entry name" value="ZF_RING_2"/>
    <property type="match status" value="1"/>
</dbReference>
<comment type="caution">
    <text evidence="9">The sequence shown here is derived from an EMBL/GenBank/DDBJ whole genome shotgun (WGS) entry which is preliminary data.</text>
</comment>
<evidence type="ECO:0000256" key="5">
    <source>
        <dbReference type="PROSITE-ProRule" id="PRU00175"/>
    </source>
</evidence>
<dbReference type="GO" id="GO:0007131">
    <property type="term" value="P:reciprocal meiotic recombination"/>
    <property type="evidence" value="ECO:0007669"/>
    <property type="project" value="InterPro"/>
</dbReference>
<keyword evidence="3" id="KW-0862">Zinc</keyword>
<reference evidence="9 10" key="1">
    <citation type="submission" date="2015-12" db="EMBL/GenBank/DDBJ databases">
        <title>The genome of Folsomia candida.</title>
        <authorList>
            <person name="Faddeeva A."/>
            <person name="Derks M.F."/>
            <person name="Anvar Y."/>
            <person name="Smit S."/>
            <person name="Van Straalen N."/>
            <person name="Roelofs D."/>
        </authorList>
    </citation>
    <scope>NUCLEOTIDE SEQUENCE [LARGE SCALE GENOMIC DNA]</scope>
    <source>
        <strain evidence="9 10">VU population</strain>
        <tissue evidence="9">Whole body</tissue>
    </source>
</reference>
<dbReference type="EMBL" id="LNIX01000009">
    <property type="protein sequence ID" value="OXA50153.1"/>
    <property type="molecule type" value="Genomic_DNA"/>
</dbReference>
<evidence type="ECO:0000256" key="7">
    <source>
        <dbReference type="SAM" id="MobiDB-lite"/>
    </source>
</evidence>
<dbReference type="GO" id="GO:0016925">
    <property type="term" value="P:protein sumoylation"/>
    <property type="evidence" value="ECO:0007669"/>
    <property type="project" value="TreeGrafter"/>
</dbReference>
<feature type="region of interest" description="Disordered" evidence="7">
    <location>
        <begin position="286"/>
        <end position="317"/>
    </location>
</feature>
<feature type="coiled-coil region" evidence="6">
    <location>
        <begin position="114"/>
        <end position="155"/>
    </location>
</feature>
<dbReference type="Proteomes" id="UP000198287">
    <property type="component" value="Unassembled WGS sequence"/>
</dbReference>
<evidence type="ECO:0000256" key="4">
    <source>
        <dbReference type="ARBA" id="ARBA00023254"/>
    </source>
</evidence>
<dbReference type="AlphaFoldDB" id="A0A226DXZ9"/>
<dbReference type="GO" id="GO:0000795">
    <property type="term" value="C:synaptonemal complex"/>
    <property type="evidence" value="ECO:0007669"/>
    <property type="project" value="InterPro"/>
</dbReference>
<evidence type="ECO:0000259" key="8">
    <source>
        <dbReference type="PROSITE" id="PS50089"/>
    </source>
</evidence>
<evidence type="ECO:0000256" key="6">
    <source>
        <dbReference type="SAM" id="Coils"/>
    </source>
</evidence>
<evidence type="ECO:0000256" key="1">
    <source>
        <dbReference type="ARBA" id="ARBA00022723"/>
    </source>
</evidence>
<name>A0A226DXZ9_FOLCA</name>
<sequence>MDMCHCNNCSHMPFIPGIDIRRYFITNCGHLLCSCCVTNGTGGLNEQCPVCKMLCKIVEVDQNANSDIKAYFVDASTMICESVKRFMKISAFQKAQARGVQGILKNMYEMCKKLSIENSEIPKLKNENNSLKAKIAAAECEISDLKKKVELQELENQRWIGAGVKITSNQPTGNELLFPILNTSRREGQAFSPAFSTGPFGDRQNSQKFFDTPASGTSSKFEGTPFTIRTQSDQFNSQSSGGSKFFGSGARGTPSPNHIYGRVASRSSSLDRTAVRDAMPAPLARVTTPGFSAAPGAGRPRNGINPGPVNSSPQDVLTSRLRGLRCSISGDGDGNPNKTAK</sequence>
<keyword evidence="6" id="KW-0175">Coiled coil</keyword>
<keyword evidence="4" id="KW-0469">Meiosis</keyword>
<dbReference type="OrthoDB" id="2535391at2759"/>
<feature type="compositionally biased region" description="Low complexity" evidence="7">
    <location>
        <begin position="235"/>
        <end position="252"/>
    </location>
</feature>
<dbReference type="GO" id="GO:0019789">
    <property type="term" value="F:SUMO transferase activity"/>
    <property type="evidence" value="ECO:0007669"/>
    <property type="project" value="InterPro"/>
</dbReference>
<evidence type="ECO:0000313" key="9">
    <source>
        <dbReference type="EMBL" id="OXA50153.1"/>
    </source>
</evidence>
<accession>A0A226DXZ9</accession>
<dbReference type="Pfam" id="PF14634">
    <property type="entry name" value="zf-RING_5"/>
    <property type="match status" value="1"/>
</dbReference>
<dbReference type="InterPro" id="IPR017907">
    <property type="entry name" value="Znf_RING_CS"/>
</dbReference>
<feature type="compositionally biased region" description="Polar residues" evidence="7">
    <location>
        <begin position="308"/>
        <end position="317"/>
    </location>
</feature>
<organism evidence="9 10">
    <name type="scientific">Folsomia candida</name>
    <name type="common">Springtail</name>
    <dbReference type="NCBI Taxonomy" id="158441"/>
    <lineage>
        <taxon>Eukaryota</taxon>
        <taxon>Metazoa</taxon>
        <taxon>Ecdysozoa</taxon>
        <taxon>Arthropoda</taxon>
        <taxon>Hexapoda</taxon>
        <taxon>Collembola</taxon>
        <taxon>Entomobryomorpha</taxon>
        <taxon>Isotomoidea</taxon>
        <taxon>Isotomidae</taxon>
        <taxon>Proisotominae</taxon>
        <taxon>Folsomia</taxon>
    </lineage>
</organism>
<keyword evidence="2 5" id="KW-0863">Zinc-finger</keyword>
<evidence type="ECO:0000313" key="10">
    <source>
        <dbReference type="Proteomes" id="UP000198287"/>
    </source>
</evidence>
<dbReference type="PANTHER" id="PTHR22663:SF17">
    <property type="entry name" value="RING FINGER PROTEIN NARYA-RELATED"/>
    <property type="match status" value="1"/>
</dbReference>
<dbReference type="InterPro" id="IPR042123">
    <property type="entry name" value="Zip3/RNF212-like"/>
</dbReference>
<keyword evidence="1" id="KW-0479">Metal-binding</keyword>
<proteinExistence type="predicted"/>
<dbReference type="SUPFAM" id="SSF57850">
    <property type="entry name" value="RING/U-box"/>
    <property type="match status" value="1"/>
</dbReference>
<dbReference type="PROSITE" id="PS00518">
    <property type="entry name" value="ZF_RING_1"/>
    <property type="match status" value="1"/>
</dbReference>
<evidence type="ECO:0000256" key="3">
    <source>
        <dbReference type="ARBA" id="ARBA00022833"/>
    </source>
</evidence>